<evidence type="ECO:0000256" key="1">
    <source>
        <dbReference type="SAM" id="Phobius"/>
    </source>
</evidence>
<proteinExistence type="predicted"/>
<keyword evidence="1" id="KW-0812">Transmembrane</keyword>
<protein>
    <recommendedName>
        <fullName evidence="2">YdbS-like PH domain-containing protein</fullName>
    </recommendedName>
</protein>
<sequence>MIRALLSIFKDSPESFEGQEVGEKVIMLLRRHKLVVLLSLSGFALAGLVPIVALTVFSSYIISLNLLSVTLFVASLWYSFLWLAIFHFLTIYTLNTVIITDRRIIDRDQHGFFNQKISELHADRIQDVTAHTKGILETVFHFGDIVVQTAGSERQFVFHKIPEPEKVKSAIMQIVATKRVL</sequence>
<feature type="domain" description="YdbS-like PH" evidence="2">
    <location>
        <begin position="97"/>
        <end position="169"/>
    </location>
</feature>
<dbReference type="Pfam" id="PF03703">
    <property type="entry name" value="bPH_2"/>
    <property type="match status" value="1"/>
</dbReference>
<keyword evidence="1" id="KW-0472">Membrane</keyword>
<dbReference type="PANTHER" id="PTHR37938">
    <property type="entry name" value="BLL0215 PROTEIN"/>
    <property type="match status" value="1"/>
</dbReference>
<gene>
    <name evidence="3" type="ORF">A3H60_00575</name>
</gene>
<evidence type="ECO:0000313" key="4">
    <source>
        <dbReference type="Proteomes" id="UP000177202"/>
    </source>
</evidence>
<dbReference type="STRING" id="1802772.A3H60_00575"/>
<keyword evidence="1" id="KW-1133">Transmembrane helix</keyword>
<dbReference type="EMBL" id="MHWP01000007">
    <property type="protein sequence ID" value="OHB10806.1"/>
    <property type="molecule type" value="Genomic_DNA"/>
</dbReference>
<comment type="caution">
    <text evidence="3">The sequence shown here is derived from an EMBL/GenBank/DDBJ whole genome shotgun (WGS) entry which is preliminary data.</text>
</comment>
<name>A0A1G2UN27_9BACT</name>
<dbReference type="PANTHER" id="PTHR37938:SF1">
    <property type="entry name" value="BLL0215 PROTEIN"/>
    <property type="match status" value="1"/>
</dbReference>
<feature type="transmembrane region" description="Helical" evidence="1">
    <location>
        <begin position="34"/>
        <end position="62"/>
    </location>
</feature>
<dbReference type="Proteomes" id="UP000177202">
    <property type="component" value="Unassembled WGS sequence"/>
</dbReference>
<evidence type="ECO:0000313" key="3">
    <source>
        <dbReference type="EMBL" id="OHB10806.1"/>
    </source>
</evidence>
<evidence type="ECO:0000259" key="2">
    <source>
        <dbReference type="Pfam" id="PF03703"/>
    </source>
</evidence>
<accession>A0A1G2UN27</accession>
<dbReference type="AlphaFoldDB" id="A0A1G2UN27"/>
<reference evidence="3 4" key="1">
    <citation type="journal article" date="2016" name="Nat. Commun.">
        <title>Thousands of microbial genomes shed light on interconnected biogeochemical processes in an aquifer system.</title>
        <authorList>
            <person name="Anantharaman K."/>
            <person name="Brown C.T."/>
            <person name="Hug L.A."/>
            <person name="Sharon I."/>
            <person name="Castelle C.J."/>
            <person name="Probst A.J."/>
            <person name="Thomas B.C."/>
            <person name="Singh A."/>
            <person name="Wilkins M.J."/>
            <person name="Karaoz U."/>
            <person name="Brodie E.L."/>
            <person name="Williams K.H."/>
            <person name="Hubbard S.S."/>
            <person name="Banfield J.F."/>
        </authorList>
    </citation>
    <scope>NUCLEOTIDE SEQUENCE [LARGE SCALE GENOMIC DNA]</scope>
</reference>
<dbReference type="InterPro" id="IPR005182">
    <property type="entry name" value="YdbS-like_PH"/>
</dbReference>
<feature type="transmembrane region" description="Helical" evidence="1">
    <location>
        <begin position="74"/>
        <end position="94"/>
    </location>
</feature>
<organism evidence="3 4">
    <name type="scientific">Candidatus Zambryskibacteria bacterium RIFCSPLOWO2_02_FULL_44_12b</name>
    <dbReference type="NCBI Taxonomy" id="1802772"/>
    <lineage>
        <taxon>Bacteria</taxon>
        <taxon>Candidatus Zambryskiibacteriota</taxon>
    </lineage>
</organism>